<dbReference type="EC" id="4.2.3.4" evidence="6 17"/>
<dbReference type="GO" id="GO:0009073">
    <property type="term" value="P:aromatic amino acid family biosynthetic process"/>
    <property type="evidence" value="ECO:0007669"/>
    <property type="project" value="UniProtKB-KW"/>
</dbReference>
<evidence type="ECO:0000256" key="9">
    <source>
        <dbReference type="ARBA" id="ARBA00022605"/>
    </source>
</evidence>
<evidence type="ECO:0000256" key="14">
    <source>
        <dbReference type="ARBA" id="ARBA00023141"/>
    </source>
</evidence>
<feature type="binding site" evidence="17">
    <location>
        <begin position="71"/>
        <end position="76"/>
    </location>
    <ligand>
        <name>NAD(+)</name>
        <dbReference type="ChEBI" id="CHEBI:57540"/>
    </ligand>
</feature>
<dbReference type="PANTHER" id="PTHR43622">
    <property type="entry name" value="3-DEHYDROQUINATE SYNTHASE"/>
    <property type="match status" value="1"/>
</dbReference>
<evidence type="ECO:0000256" key="13">
    <source>
        <dbReference type="ARBA" id="ARBA00023027"/>
    </source>
</evidence>
<reference evidence="20 21" key="1">
    <citation type="submission" date="2018-08" db="EMBL/GenBank/DDBJ databases">
        <title>A genome reference for cultivated species of the human gut microbiota.</title>
        <authorList>
            <person name="Zou Y."/>
            <person name="Xue W."/>
            <person name="Luo G."/>
        </authorList>
    </citation>
    <scope>NUCLEOTIDE SEQUENCE [LARGE SCALE GENOMIC DNA]</scope>
    <source>
        <strain evidence="20 21">AM33-3BH</strain>
    </source>
</reference>
<evidence type="ECO:0000256" key="4">
    <source>
        <dbReference type="ARBA" id="ARBA00004661"/>
    </source>
</evidence>
<evidence type="ECO:0000256" key="5">
    <source>
        <dbReference type="ARBA" id="ARBA00005412"/>
    </source>
</evidence>
<dbReference type="NCBIfam" id="TIGR01357">
    <property type="entry name" value="aroB"/>
    <property type="match status" value="1"/>
</dbReference>
<dbReference type="GO" id="GO:0008652">
    <property type="term" value="P:amino acid biosynthetic process"/>
    <property type="evidence" value="ECO:0007669"/>
    <property type="project" value="UniProtKB-KW"/>
</dbReference>
<dbReference type="AlphaFoldDB" id="A0A414CID4"/>
<dbReference type="UniPathway" id="UPA00053">
    <property type="reaction ID" value="UER00085"/>
</dbReference>
<dbReference type="InterPro" id="IPR030960">
    <property type="entry name" value="DHQS/DOIS_N"/>
</dbReference>
<keyword evidence="8 17" id="KW-0963">Cytoplasm</keyword>
<organism evidence="20 21">
    <name type="scientific">Streptococcus parasanguinis</name>
    <dbReference type="NCBI Taxonomy" id="1318"/>
    <lineage>
        <taxon>Bacteria</taxon>
        <taxon>Bacillati</taxon>
        <taxon>Bacillota</taxon>
        <taxon>Bacilli</taxon>
        <taxon>Lactobacillales</taxon>
        <taxon>Streptococcaceae</taxon>
        <taxon>Streptococcus</taxon>
    </lineage>
</organism>
<sequence length="357" mass="38996">MNVSVPIPGYSYDIVIERGGLNQVGDWLRTLWGDKKVAIISDNRVAKLYASIVEKSLEKAGFQVVRFEFLEGEASKNLTTVSKVYDFLATQGMTRSDGIVALGGGVVGDLAGFAASTYMRGISFVQIPTSLTAQVDSSIGGKTGVNTALAKNMVGTFAQPDGVFIDPEVLSTLGQRELIEGMGEVIKYGLIQDTELWEELEAMDGSVQSILEHAESIISHSCLVKRDHVVADELDNGIRLYLNFGHTIGHAIEATAGYGQVMHGEAVSMGMVQLSRIAEEKGLMPKGITQKIEEMCRKFGLPVTYENWDKDALYQALTHDKKARGNSLKLVIVPELGQAAIHQIPLQEMKDFLERKE</sequence>
<dbReference type="Gene3D" id="1.20.1090.10">
    <property type="entry name" value="Dehydroquinate synthase-like - alpha domain"/>
    <property type="match status" value="1"/>
</dbReference>
<comment type="pathway">
    <text evidence="4 17">Metabolic intermediate biosynthesis; chorismate biosynthesis; chorismate from D-erythrose 4-phosphate and phosphoenolpyruvate: step 2/7.</text>
</comment>
<dbReference type="GO" id="GO:0046872">
    <property type="term" value="F:metal ion binding"/>
    <property type="evidence" value="ECO:0007669"/>
    <property type="project" value="UniProtKB-KW"/>
</dbReference>
<feature type="binding site" evidence="17">
    <location>
        <position position="184"/>
    </location>
    <ligand>
        <name>Zn(2+)</name>
        <dbReference type="ChEBI" id="CHEBI:29105"/>
    </ligand>
</feature>
<evidence type="ECO:0000256" key="2">
    <source>
        <dbReference type="ARBA" id="ARBA00001911"/>
    </source>
</evidence>
<protein>
    <recommendedName>
        <fullName evidence="7 17">3-dehydroquinate synthase</fullName>
        <shortName evidence="17">DHQS</shortName>
        <ecNumber evidence="6 17">4.2.3.4</ecNumber>
    </recommendedName>
</protein>
<keyword evidence="13 17" id="KW-0520">NAD</keyword>
<keyword evidence="12 17" id="KW-0862">Zinc</keyword>
<comment type="function">
    <text evidence="17">Catalyzes the conversion of 3-deoxy-D-arabino-heptulosonate 7-phosphate (DAHP) to dehydroquinate (DHQ).</text>
</comment>
<dbReference type="FunFam" id="3.40.50.1970:FF:000001">
    <property type="entry name" value="3-dehydroquinate synthase"/>
    <property type="match status" value="1"/>
</dbReference>
<feature type="binding site" evidence="17">
    <location>
        <begin position="129"/>
        <end position="130"/>
    </location>
    <ligand>
        <name>NAD(+)</name>
        <dbReference type="ChEBI" id="CHEBI:57540"/>
    </ligand>
</feature>
<evidence type="ECO:0000256" key="11">
    <source>
        <dbReference type="ARBA" id="ARBA00022741"/>
    </source>
</evidence>
<dbReference type="EMBL" id="QSIO01000002">
    <property type="protein sequence ID" value="RHC94713.1"/>
    <property type="molecule type" value="Genomic_DNA"/>
</dbReference>
<evidence type="ECO:0000313" key="21">
    <source>
        <dbReference type="Proteomes" id="UP000285773"/>
    </source>
</evidence>
<dbReference type="Gene3D" id="3.40.50.1970">
    <property type="match status" value="1"/>
</dbReference>
<comment type="cofactor">
    <cofactor evidence="17">
        <name>Co(2+)</name>
        <dbReference type="ChEBI" id="CHEBI:48828"/>
    </cofactor>
    <cofactor evidence="17">
        <name>Zn(2+)</name>
        <dbReference type="ChEBI" id="CHEBI:29105"/>
    </cofactor>
    <text evidence="17">Binds 1 divalent metal cation per subunit. Can use either Co(2+) or Zn(2+).</text>
</comment>
<evidence type="ECO:0000256" key="12">
    <source>
        <dbReference type="ARBA" id="ARBA00022833"/>
    </source>
</evidence>
<evidence type="ECO:0000256" key="6">
    <source>
        <dbReference type="ARBA" id="ARBA00013031"/>
    </source>
</evidence>
<dbReference type="InterPro" id="IPR016037">
    <property type="entry name" value="DHQ_synth_AroB"/>
</dbReference>
<feature type="binding site" evidence="17">
    <location>
        <begin position="105"/>
        <end position="109"/>
    </location>
    <ligand>
        <name>NAD(+)</name>
        <dbReference type="ChEBI" id="CHEBI:57540"/>
    </ligand>
</feature>
<dbReference type="InterPro" id="IPR050071">
    <property type="entry name" value="Dehydroquinate_synthase"/>
</dbReference>
<evidence type="ECO:0000256" key="10">
    <source>
        <dbReference type="ARBA" id="ARBA00022723"/>
    </source>
</evidence>
<feature type="binding site" evidence="17">
    <location>
        <position position="263"/>
    </location>
    <ligand>
        <name>Zn(2+)</name>
        <dbReference type="ChEBI" id="CHEBI:29105"/>
    </ligand>
</feature>
<dbReference type="PANTHER" id="PTHR43622:SF7">
    <property type="entry name" value="3-DEHYDROQUINATE SYNTHASE, CHLOROPLASTIC"/>
    <property type="match status" value="1"/>
</dbReference>
<dbReference type="Proteomes" id="UP000285773">
    <property type="component" value="Unassembled WGS sequence"/>
</dbReference>
<evidence type="ECO:0000259" key="19">
    <source>
        <dbReference type="Pfam" id="PF24621"/>
    </source>
</evidence>
<comment type="caution">
    <text evidence="17">Lacks conserved residue(s) required for the propagation of feature annotation.</text>
</comment>
<feature type="binding site" evidence="17">
    <location>
        <position position="246"/>
    </location>
    <ligand>
        <name>Zn(2+)</name>
        <dbReference type="ChEBI" id="CHEBI:29105"/>
    </ligand>
</feature>
<dbReference type="RefSeq" id="WP_118095634.1">
    <property type="nucleotide sequence ID" value="NZ_QSIO01000002.1"/>
</dbReference>
<feature type="binding site" evidence="17">
    <location>
        <position position="151"/>
    </location>
    <ligand>
        <name>NAD(+)</name>
        <dbReference type="ChEBI" id="CHEBI:57540"/>
    </ligand>
</feature>
<comment type="subcellular location">
    <subcellularLocation>
        <location evidence="3 17">Cytoplasm</location>
    </subcellularLocation>
</comment>
<dbReference type="Pfam" id="PF01761">
    <property type="entry name" value="DHQ_synthase"/>
    <property type="match status" value="1"/>
</dbReference>
<comment type="catalytic activity">
    <reaction evidence="1 17">
        <text>7-phospho-2-dehydro-3-deoxy-D-arabino-heptonate = 3-dehydroquinate + phosphate</text>
        <dbReference type="Rhea" id="RHEA:21968"/>
        <dbReference type="ChEBI" id="CHEBI:32364"/>
        <dbReference type="ChEBI" id="CHEBI:43474"/>
        <dbReference type="ChEBI" id="CHEBI:58394"/>
        <dbReference type="EC" id="4.2.3.4"/>
    </reaction>
</comment>
<dbReference type="GO" id="GO:0009423">
    <property type="term" value="P:chorismate biosynthetic process"/>
    <property type="evidence" value="ECO:0007669"/>
    <property type="project" value="UniProtKB-UniRule"/>
</dbReference>
<dbReference type="GO" id="GO:0000166">
    <property type="term" value="F:nucleotide binding"/>
    <property type="evidence" value="ECO:0007669"/>
    <property type="project" value="UniProtKB-KW"/>
</dbReference>
<dbReference type="Pfam" id="PF24621">
    <property type="entry name" value="DHQS_C"/>
    <property type="match status" value="1"/>
</dbReference>
<evidence type="ECO:0000256" key="3">
    <source>
        <dbReference type="ARBA" id="ARBA00004496"/>
    </source>
</evidence>
<feature type="binding site" evidence="17">
    <location>
        <position position="142"/>
    </location>
    <ligand>
        <name>NAD(+)</name>
        <dbReference type="ChEBI" id="CHEBI:57540"/>
    </ligand>
</feature>
<keyword evidence="10 17" id="KW-0479">Metal-binding</keyword>
<dbReference type="SUPFAM" id="SSF56796">
    <property type="entry name" value="Dehydroquinate synthase-like"/>
    <property type="match status" value="1"/>
</dbReference>
<dbReference type="HAMAP" id="MF_00110">
    <property type="entry name" value="DHQ_synthase"/>
    <property type="match status" value="1"/>
</dbReference>
<comment type="similarity">
    <text evidence="5 17">Belongs to the sugar phosphate cyclases superfamily. Dehydroquinate synthase family.</text>
</comment>
<evidence type="ECO:0000256" key="8">
    <source>
        <dbReference type="ARBA" id="ARBA00022490"/>
    </source>
</evidence>
<feature type="domain" description="3-dehydroquinate synthase N-terminal" evidence="18">
    <location>
        <begin position="69"/>
        <end position="179"/>
    </location>
</feature>
<keyword evidence="14 17" id="KW-0057">Aromatic amino acid biosynthesis</keyword>
<evidence type="ECO:0000256" key="7">
    <source>
        <dbReference type="ARBA" id="ARBA00017684"/>
    </source>
</evidence>
<dbReference type="InterPro" id="IPR030963">
    <property type="entry name" value="DHQ_synth_fam"/>
</dbReference>
<keyword evidence="11 17" id="KW-0547">Nucleotide-binding</keyword>
<comment type="cofactor">
    <cofactor evidence="2 17">
        <name>NAD(+)</name>
        <dbReference type="ChEBI" id="CHEBI:57540"/>
    </cofactor>
</comment>
<evidence type="ECO:0000256" key="15">
    <source>
        <dbReference type="ARBA" id="ARBA00023239"/>
    </source>
</evidence>
<dbReference type="InterPro" id="IPR056179">
    <property type="entry name" value="DHQS_C"/>
</dbReference>
<dbReference type="GO" id="GO:0005737">
    <property type="term" value="C:cytoplasm"/>
    <property type="evidence" value="ECO:0007669"/>
    <property type="project" value="UniProtKB-SubCell"/>
</dbReference>
<keyword evidence="15 17" id="KW-0456">Lyase</keyword>
<keyword evidence="9 17" id="KW-0028">Amino-acid biosynthesis</keyword>
<dbReference type="PIRSF" id="PIRSF001455">
    <property type="entry name" value="DHQ_synth"/>
    <property type="match status" value="1"/>
</dbReference>
<comment type="caution">
    <text evidence="20">The sequence shown here is derived from an EMBL/GenBank/DDBJ whole genome shotgun (WGS) entry which is preliminary data.</text>
</comment>
<dbReference type="CDD" id="cd08195">
    <property type="entry name" value="DHQS"/>
    <property type="match status" value="1"/>
</dbReference>
<evidence type="ECO:0000256" key="16">
    <source>
        <dbReference type="ARBA" id="ARBA00023285"/>
    </source>
</evidence>
<feature type="domain" description="3-dehydroquinate synthase C-terminal" evidence="19">
    <location>
        <begin position="181"/>
        <end position="323"/>
    </location>
</feature>
<evidence type="ECO:0000313" key="20">
    <source>
        <dbReference type="EMBL" id="RHC94713.1"/>
    </source>
</evidence>
<dbReference type="GO" id="GO:0003856">
    <property type="term" value="F:3-dehydroquinate synthase activity"/>
    <property type="evidence" value="ECO:0007669"/>
    <property type="project" value="UniProtKB-UniRule"/>
</dbReference>
<evidence type="ECO:0000256" key="1">
    <source>
        <dbReference type="ARBA" id="ARBA00001393"/>
    </source>
</evidence>
<evidence type="ECO:0000259" key="18">
    <source>
        <dbReference type="Pfam" id="PF01761"/>
    </source>
</evidence>
<proteinExistence type="inferred from homology"/>
<gene>
    <name evidence="17" type="primary">aroB</name>
    <name evidence="20" type="ORF">DW820_05040</name>
</gene>
<accession>A0A414CID4</accession>
<name>A0A414CID4_STRPA</name>
<evidence type="ECO:0000256" key="17">
    <source>
        <dbReference type="HAMAP-Rule" id="MF_00110"/>
    </source>
</evidence>
<keyword evidence="16 17" id="KW-0170">Cobalt</keyword>